<dbReference type="InterPro" id="IPR012479">
    <property type="entry name" value="SAP30BP"/>
</dbReference>
<dbReference type="GO" id="GO:0006355">
    <property type="term" value="P:regulation of DNA-templated transcription"/>
    <property type="evidence" value="ECO:0007669"/>
    <property type="project" value="InterPro"/>
</dbReference>
<dbReference type="Pfam" id="PF07818">
    <property type="entry name" value="HCNGP"/>
    <property type="match status" value="1"/>
</dbReference>
<accession>A0A420HLR9</accession>
<dbReference type="PANTHER" id="PTHR13464:SF0">
    <property type="entry name" value="SAP30-BINDING PROTEIN"/>
    <property type="match status" value="1"/>
</dbReference>
<evidence type="ECO:0000256" key="1">
    <source>
        <dbReference type="SAM" id="MobiDB-lite"/>
    </source>
</evidence>
<dbReference type="PANTHER" id="PTHR13464">
    <property type="entry name" value="TRANSCRIPTIONAL REGULATOR PROTEIN HCNGP"/>
    <property type="match status" value="1"/>
</dbReference>
<dbReference type="AlphaFoldDB" id="A0A420HLR9"/>
<protein>
    <recommendedName>
        <fullName evidence="4">HCNGP-like protein</fullName>
    </recommendedName>
</protein>
<organism evidence="2 3">
    <name type="scientific">Erysiphe neolycopersici</name>
    <dbReference type="NCBI Taxonomy" id="212602"/>
    <lineage>
        <taxon>Eukaryota</taxon>
        <taxon>Fungi</taxon>
        <taxon>Dikarya</taxon>
        <taxon>Ascomycota</taxon>
        <taxon>Pezizomycotina</taxon>
        <taxon>Leotiomycetes</taxon>
        <taxon>Erysiphales</taxon>
        <taxon>Erysiphaceae</taxon>
        <taxon>Erysiphe</taxon>
    </lineage>
</organism>
<name>A0A420HLR9_9PEZI</name>
<gene>
    <name evidence="2" type="ORF">OnM2_068004</name>
</gene>
<keyword evidence="3" id="KW-1185">Reference proteome</keyword>
<dbReference type="OrthoDB" id="1714508at2759"/>
<comment type="caution">
    <text evidence="2">The sequence shown here is derived from an EMBL/GenBank/DDBJ whole genome shotgun (WGS) entry which is preliminary data.</text>
</comment>
<feature type="region of interest" description="Disordered" evidence="1">
    <location>
        <begin position="208"/>
        <end position="229"/>
    </location>
</feature>
<evidence type="ECO:0000313" key="2">
    <source>
        <dbReference type="EMBL" id="RKF58339.1"/>
    </source>
</evidence>
<dbReference type="GO" id="GO:0005634">
    <property type="term" value="C:nucleus"/>
    <property type="evidence" value="ECO:0007669"/>
    <property type="project" value="TreeGrafter"/>
</dbReference>
<dbReference type="STRING" id="212602.A0A420HLR9"/>
<proteinExistence type="predicted"/>
<feature type="region of interest" description="Disordered" evidence="1">
    <location>
        <begin position="1"/>
        <end position="54"/>
    </location>
</feature>
<dbReference type="EMBL" id="MCFK01006845">
    <property type="protein sequence ID" value="RKF58339.1"/>
    <property type="molecule type" value="Genomic_DNA"/>
</dbReference>
<reference evidence="2 3" key="1">
    <citation type="journal article" date="2018" name="BMC Genomics">
        <title>Comparative genome analyses reveal sequence features reflecting distinct modes of host-adaptation between dicot and monocot powdery mildew.</title>
        <authorList>
            <person name="Wu Y."/>
            <person name="Ma X."/>
            <person name="Pan Z."/>
            <person name="Kale S.D."/>
            <person name="Song Y."/>
            <person name="King H."/>
            <person name="Zhang Q."/>
            <person name="Presley C."/>
            <person name="Deng X."/>
            <person name="Wei C.I."/>
            <person name="Xiao S."/>
        </authorList>
    </citation>
    <scope>NUCLEOTIDE SEQUENCE [LARGE SCALE GENOMIC DNA]</scope>
    <source>
        <strain evidence="2">UMSG2</strain>
    </source>
</reference>
<evidence type="ECO:0000313" key="3">
    <source>
        <dbReference type="Proteomes" id="UP000286134"/>
    </source>
</evidence>
<sequence>MVALVSYSSSDEEDEALDKPLETNAPISNLQSEGEDILTPGKTPIKPVSGHSAGPVKTCKPEALCAPMQGPQYPGTGTEYALPEDSDFDTLSPYSKNRVILRNLTMSKQPNFEIPPSPEGYPNNSTEAKFNQFLELKKKGVHFNRKLANSTALKNPSLMQNLMDFAEIDSAGQYLTTLPKSLWDPSIFPNHVFTDELDKSQQRILAEKENSKAMGQRESVDFVSETCAK</sequence>
<dbReference type="Proteomes" id="UP000286134">
    <property type="component" value="Unassembled WGS sequence"/>
</dbReference>
<evidence type="ECO:0008006" key="4">
    <source>
        <dbReference type="Google" id="ProtNLM"/>
    </source>
</evidence>